<dbReference type="PANTHER" id="PTHR37909">
    <property type="entry name" value="S-ADENOSYL-L-METHIONINE-DEPENDENT METHYLTRANSFERASES SUPERFAMILY PROTEIN"/>
    <property type="match status" value="1"/>
</dbReference>
<reference evidence="1 2" key="1">
    <citation type="journal article" date="2021" name="Hortic Res">
        <title>Chromosome-scale assembly of the Dendrobium chrysotoxum genome enhances the understanding of orchid evolution.</title>
        <authorList>
            <person name="Zhang Y."/>
            <person name="Zhang G.Q."/>
            <person name="Zhang D."/>
            <person name="Liu X.D."/>
            <person name="Xu X.Y."/>
            <person name="Sun W.H."/>
            <person name="Yu X."/>
            <person name="Zhu X."/>
            <person name="Wang Z.W."/>
            <person name="Zhao X."/>
            <person name="Zhong W.Y."/>
            <person name="Chen H."/>
            <person name="Yin W.L."/>
            <person name="Huang T."/>
            <person name="Niu S.C."/>
            <person name="Liu Z.J."/>
        </authorList>
    </citation>
    <scope>NUCLEOTIDE SEQUENCE [LARGE SCALE GENOMIC DNA]</scope>
    <source>
        <strain evidence="1">Lindl</strain>
    </source>
</reference>
<proteinExistence type="predicted"/>
<name>A0AAV7HAF7_DENCH</name>
<dbReference type="PANTHER" id="PTHR37909:SF1">
    <property type="entry name" value="S-ADENOSYL-L-METHIONINE-DEPENDENT METHYLTRANSFERASES SUPERFAMILY PROTEIN"/>
    <property type="match status" value="1"/>
</dbReference>
<dbReference type="Pfam" id="PF13578">
    <property type="entry name" value="Methyltransf_24"/>
    <property type="match status" value="1"/>
</dbReference>
<protein>
    <recommendedName>
        <fullName evidence="3">S-adenosyl-L-methionine-dependent methyltransferase</fullName>
    </recommendedName>
</protein>
<accession>A0AAV7HAF7</accession>
<keyword evidence="2" id="KW-1185">Reference proteome</keyword>
<dbReference type="SUPFAM" id="SSF53335">
    <property type="entry name" value="S-adenosyl-L-methionine-dependent methyltransferases"/>
    <property type="match status" value="1"/>
</dbReference>
<dbReference type="AlphaFoldDB" id="A0AAV7HAF7"/>
<dbReference type="InterPro" id="IPR029063">
    <property type="entry name" value="SAM-dependent_MTases_sf"/>
</dbReference>
<dbReference type="Gene3D" id="3.40.50.150">
    <property type="entry name" value="Vaccinia Virus protein VP39"/>
    <property type="match status" value="1"/>
</dbReference>
<sequence>MKDSSRSSPPPALPFFPPLRRYLPSATVILLLFSLGYIAGLLSSPSSPSSVNTQLQFHIRDSNCSLSLPHDLFRFHTDCAKPIPHDRVLPTLLNRLFNNTSPYTDFPSPETATLLLPPAAHPRGWGSTNPVFSDLISTIRPLTIIELGTFLGASALHMASLTRNLSLPNSLILCLDDFRGWPAFRSRLGRHVPIPHHADSLLLHQFMLGVSAAGEAHRILPVPFSTSSGLTALCEWGIYGDLIEVDAGHDFHSAWSDINMAYAVLRPGGVLFGHDYYTAADDHGVRRAVTLFSRAKGLKVRPHGEHWVLSPKPVDSVPV</sequence>
<dbReference type="EMBL" id="JAGFBR010000006">
    <property type="protein sequence ID" value="KAH0464983.1"/>
    <property type="molecule type" value="Genomic_DNA"/>
</dbReference>
<gene>
    <name evidence="1" type="ORF">IEQ34_005086</name>
</gene>
<dbReference type="Proteomes" id="UP000775213">
    <property type="component" value="Unassembled WGS sequence"/>
</dbReference>
<evidence type="ECO:0000313" key="2">
    <source>
        <dbReference type="Proteomes" id="UP000775213"/>
    </source>
</evidence>
<organism evidence="1 2">
    <name type="scientific">Dendrobium chrysotoxum</name>
    <name type="common">Orchid</name>
    <dbReference type="NCBI Taxonomy" id="161865"/>
    <lineage>
        <taxon>Eukaryota</taxon>
        <taxon>Viridiplantae</taxon>
        <taxon>Streptophyta</taxon>
        <taxon>Embryophyta</taxon>
        <taxon>Tracheophyta</taxon>
        <taxon>Spermatophyta</taxon>
        <taxon>Magnoliopsida</taxon>
        <taxon>Liliopsida</taxon>
        <taxon>Asparagales</taxon>
        <taxon>Orchidaceae</taxon>
        <taxon>Epidendroideae</taxon>
        <taxon>Malaxideae</taxon>
        <taxon>Dendrobiinae</taxon>
        <taxon>Dendrobium</taxon>
    </lineage>
</organism>
<evidence type="ECO:0000313" key="1">
    <source>
        <dbReference type="EMBL" id="KAH0464983.1"/>
    </source>
</evidence>
<evidence type="ECO:0008006" key="3">
    <source>
        <dbReference type="Google" id="ProtNLM"/>
    </source>
</evidence>
<comment type="caution">
    <text evidence="1">The sequence shown here is derived from an EMBL/GenBank/DDBJ whole genome shotgun (WGS) entry which is preliminary data.</text>
</comment>